<organism evidence="2 3">
    <name type="scientific">Sediminicurvatus halobius</name>
    <dbReference type="NCBI Taxonomy" id="2182432"/>
    <lineage>
        <taxon>Bacteria</taxon>
        <taxon>Pseudomonadati</taxon>
        <taxon>Pseudomonadota</taxon>
        <taxon>Gammaproteobacteria</taxon>
        <taxon>Chromatiales</taxon>
        <taxon>Ectothiorhodospiraceae</taxon>
        <taxon>Sediminicurvatus</taxon>
    </lineage>
</organism>
<feature type="domain" description="Alpha-L-glutamate ligase-related protein ATP-grasp" evidence="1">
    <location>
        <begin position="96"/>
        <end position="371"/>
    </location>
</feature>
<dbReference type="AlphaFoldDB" id="A0A2U2MY98"/>
<dbReference type="RefSeq" id="WP_109679679.1">
    <property type="nucleotide sequence ID" value="NZ_CP086615.1"/>
</dbReference>
<name>A0A2U2MY98_9GAMM</name>
<proteinExistence type="predicted"/>
<protein>
    <recommendedName>
        <fullName evidence="1">Alpha-L-glutamate ligase-related protein ATP-grasp domain-containing protein</fullName>
    </recommendedName>
</protein>
<dbReference type="Proteomes" id="UP000245474">
    <property type="component" value="Unassembled WGS sequence"/>
</dbReference>
<accession>A0A2U2MY98</accession>
<evidence type="ECO:0000259" key="1">
    <source>
        <dbReference type="Pfam" id="PF14397"/>
    </source>
</evidence>
<evidence type="ECO:0000313" key="2">
    <source>
        <dbReference type="EMBL" id="PWG61699.1"/>
    </source>
</evidence>
<keyword evidence="3" id="KW-1185">Reference proteome</keyword>
<sequence>MGPFVSHVCVMAADFDWGERTMNHMPIGGARDTWRRFKAVERTLSGRLTLLRECLRLRYSQSQLGAGEFFGYRLYDESAVAKKNRRTFASRSLSRQIWEGLNEREAWGVVSDKILFSLLLRSCGFAQPRVLAFYDRQRRAVSGIPVIRDQDDLMSFLRTSENFPAFGKPVESLMSQGVLAFKAYERARDLLIMQDGSERTLKSLADEIMSWRSYMFQDCLNPAAETPWVSRGSLSTLRLVVLLTSEGARLFRARWKIPAQGHAADNFWREGNFLGLLNRDTGCVESILESTNTGAREVGPNESIARLLLGSPPESYSEAVALCLAASGIFPRLRYQAWDVALTREGPLLLELNHDGNIELLQVGAGVGILDEEFCRLLRERGVRFRHRRWLARLGQRLRWEGNWLGI</sequence>
<dbReference type="InterPro" id="IPR039523">
    <property type="entry name" value="RimK-rel_E_lig_ATP-grasp"/>
</dbReference>
<dbReference type="Pfam" id="PF14397">
    <property type="entry name" value="ATPgrasp_ST"/>
    <property type="match status" value="1"/>
</dbReference>
<gene>
    <name evidence="2" type="ORF">DEM34_15170</name>
</gene>
<dbReference type="EMBL" id="QFFI01000028">
    <property type="protein sequence ID" value="PWG61699.1"/>
    <property type="molecule type" value="Genomic_DNA"/>
</dbReference>
<comment type="caution">
    <text evidence="2">The sequence shown here is derived from an EMBL/GenBank/DDBJ whole genome shotgun (WGS) entry which is preliminary data.</text>
</comment>
<evidence type="ECO:0000313" key="3">
    <source>
        <dbReference type="Proteomes" id="UP000245474"/>
    </source>
</evidence>
<reference evidence="2 3" key="1">
    <citation type="submission" date="2018-05" db="EMBL/GenBank/DDBJ databases">
        <title>Spiribacter halobius sp. nov., a moderately halophilic bacterium isolated from marine solar saltern.</title>
        <authorList>
            <person name="Zheng W.-S."/>
            <person name="Lu D.-C."/>
            <person name="Du Z.-J."/>
        </authorList>
    </citation>
    <scope>NUCLEOTIDE SEQUENCE [LARGE SCALE GENOMIC DNA]</scope>
    <source>
        <strain evidence="2 3">E85</strain>
    </source>
</reference>